<protein>
    <submittedName>
        <fullName evidence="2">Uncharacterized protein</fullName>
    </submittedName>
</protein>
<evidence type="ECO:0000313" key="2">
    <source>
        <dbReference type="EMBL" id="QPF94525.1"/>
    </source>
</evidence>
<reference evidence="2 3" key="1">
    <citation type="submission" date="2020-09" db="EMBL/GenBank/DDBJ databases">
        <title>Complete genomes of bradyrhizobia occurring on native shrubby legumes in Australia.</title>
        <authorList>
            <person name="Lafay B."/>
        </authorList>
    </citation>
    <scope>NUCLEOTIDE SEQUENCE [LARGE SCALE GENOMIC DNA]</scope>
    <source>
        <strain evidence="2 3">BDV5040</strain>
    </source>
</reference>
<dbReference type="EMBL" id="CP061379">
    <property type="protein sequence ID" value="QPF94525.1"/>
    <property type="molecule type" value="Genomic_DNA"/>
</dbReference>
<feature type="compositionally biased region" description="Basic and acidic residues" evidence="1">
    <location>
        <begin position="112"/>
        <end position="126"/>
    </location>
</feature>
<dbReference type="Proteomes" id="UP000594621">
    <property type="component" value="Chromosome"/>
</dbReference>
<evidence type="ECO:0000313" key="3">
    <source>
        <dbReference type="Proteomes" id="UP000594621"/>
    </source>
</evidence>
<name>A0A7S9H345_9BRAD</name>
<feature type="compositionally biased region" description="Basic and acidic residues" evidence="1">
    <location>
        <begin position="1"/>
        <end position="23"/>
    </location>
</feature>
<dbReference type="RefSeq" id="WP_195804001.1">
    <property type="nucleotide sequence ID" value="NZ_CP061379.1"/>
</dbReference>
<feature type="region of interest" description="Disordered" evidence="1">
    <location>
        <begin position="112"/>
        <end position="139"/>
    </location>
</feature>
<feature type="region of interest" description="Disordered" evidence="1">
    <location>
        <begin position="44"/>
        <end position="64"/>
    </location>
</feature>
<feature type="region of interest" description="Disordered" evidence="1">
    <location>
        <begin position="1"/>
        <end position="26"/>
    </location>
</feature>
<feature type="compositionally biased region" description="Basic and acidic residues" evidence="1">
    <location>
        <begin position="51"/>
        <end position="62"/>
    </location>
</feature>
<accession>A0A7S9H345</accession>
<proteinExistence type="predicted"/>
<organism evidence="2 3">
    <name type="scientific">Bradyrhizobium commune</name>
    <dbReference type="NCBI Taxonomy" id="83627"/>
    <lineage>
        <taxon>Bacteria</taxon>
        <taxon>Pseudomonadati</taxon>
        <taxon>Pseudomonadota</taxon>
        <taxon>Alphaproteobacteria</taxon>
        <taxon>Hyphomicrobiales</taxon>
        <taxon>Nitrobacteraceae</taxon>
        <taxon>Bradyrhizobium</taxon>
    </lineage>
</organism>
<dbReference type="AlphaFoldDB" id="A0A7S9H345"/>
<evidence type="ECO:0000256" key="1">
    <source>
        <dbReference type="SAM" id="MobiDB-lite"/>
    </source>
</evidence>
<keyword evidence="3" id="KW-1185">Reference proteome</keyword>
<gene>
    <name evidence="2" type="ORF">IC761_15150</name>
</gene>
<dbReference type="KEGG" id="bcou:IC761_15150"/>
<sequence length="139" mass="16587">MSKASTDSRRSESASETFSEHEPWAVPEADIAAWAEREKKRRQAWLEGPNEEEKQAWADAERQRRKRQYREDLLDIDLFDIDFEEGRRMADRMMTGFTNRMVETPLRKLGDLLREGRGAESRQRDPLRRRRRVHPDDND</sequence>